<reference evidence="5" key="1">
    <citation type="submission" date="2019-11" db="EMBL/GenBank/DDBJ databases">
        <title>Isolation and characterization of two novel species in the genus Thiomicrorhabdus.</title>
        <authorList>
            <person name="Mochizuki J."/>
            <person name="Kojima H."/>
            <person name="Fukui M."/>
        </authorList>
    </citation>
    <scope>NUCLEOTIDE SEQUENCE [LARGE SCALE GENOMIC DNA]</scope>
    <source>
        <strain evidence="5">AkT22</strain>
    </source>
</reference>
<dbReference type="KEGG" id="tzo:THMIRHAT_20030"/>
<dbReference type="Proteomes" id="UP000501466">
    <property type="component" value="Chromosome"/>
</dbReference>
<keyword evidence="5" id="KW-1185">Reference proteome</keyword>
<evidence type="ECO:0000256" key="2">
    <source>
        <dbReference type="SAM" id="Phobius"/>
    </source>
</evidence>
<dbReference type="PANTHER" id="PTHR38687:SF1">
    <property type="entry name" value="CELL DIVISION PROTEIN DEDD"/>
    <property type="match status" value="1"/>
</dbReference>
<accession>A0A6F8PQF2</accession>
<evidence type="ECO:0000313" key="5">
    <source>
        <dbReference type="Proteomes" id="UP000501466"/>
    </source>
</evidence>
<dbReference type="GO" id="GO:0030428">
    <property type="term" value="C:cell septum"/>
    <property type="evidence" value="ECO:0007669"/>
    <property type="project" value="TreeGrafter"/>
</dbReference>
<protein>
    <recommendedName>
        <fullName evidence="3">SPOR domain-containing protein</fullName>
    </recommendedName>
</protein>
<dbReference type="AlphaFoldDB" id="A0A6F8PQF2"/>
<organism evidence="4 5">
    <name type="scientific">Thiosulfativibrio zosterae</name>
    <dbReference type="NCBI Taxonomy" id="2675053"/>
    <lineage>
        <taxon>Bacteria</taxon>
        <taxon>Pseudomonadati</taxon>
        <taxon>Pseudomonadota</taxon>
        <taxon>Gammaproteobacteria</taxon>
        <taxon>Thiotrichales</taxon>
        <taxon>Piscirickettsiaceae</taxon>
        <taxon>Thiosulfativibrio</taxon>
    </lineage>
</organism>
<proteinExistence type="predicted"/>
<dbReference type="InterPro" id="IPR007730">
    <property type="entry name" value="SPOR-like_dom"/>
</dbReference>
<feature type="domain" description="SPOR" evidence="3">
    <location>
        <begin position="142"/>
        <end position="219"/>
    </location>
</feature>
<dbReference type="GO" id="GO:0032506">
    <property type="term" value="P:cytokinetic process"/>
    <property type="evidence" value="ECO:0007669"/>
    <property type="project" value="TreeGrafter"/>
</dbReference>
<gene>
    <name evidence="4" type="ORF">THMIRHAT_20030</name>
</gene>
<dbReference type="RefSeq" id="WP_173291990.1">
    <property type="nucleotide sequence ID" value="NZ_AP021888.1"/>
</dbReference>
<dbReference type="InterPro" id="IPR036680">
    <property type="entry name" value="SPOR-like_sf"/>
</dbReference>
<dbReference type="Gene3D" id="3.30.70.1070">
    <property type="entry name" value="Sporulation related repeat"/>
    <property type="match status" value="1"/>
</dbReference>
<evidence type="ECO:0000313" key="4">
    <source>
        <dbReference type="EMBL" id="BBP44257.1"/>
    </source>
</evidence>
<name>A0A6F8PQF2_9GAMM</name>
<keyword evidence="2" id="KW-1133">Transmembrane helix</keyword>
<dbReference type="PROSITE" id="PS51724">
    <property type="entry name" value="SPOR"/>
    <property type="match status" value="1"/>
</dbReference>
<dbReference type="SUPFAM" id="SSF110997">
    <property type="entry name" value="Sporulation related repeat"/>
    <property type="match status" value="1"/>
</dbReference>
<dbReference type="GO" id="GO:0032153">
    <property type="term" value="C:cell division site"/>
    <property type="evidence" value="ECO:0007669"/>
    <property type="project" value="TreeGrafter"/>
</dbReference>
<dbReference type="PANTHER" id="PTHR38687">
    <property type="entry name" value="CELL DIVISION PROTEIN DEDD-RELATED"/>
    <property type="match status" value="1"/>
</dbReference>
<dbReference type="EMBL" id="AP021888">
    <property type="protein sequence ID" value="BBP44257.1"/>
    <property type="molecule type" value="Genomic_DNA"/>
</dbReference>
<evidence type="ECO:0000256" key="1">
    <source>
        <dbReference type="SAM" id="MobiDB-lite"/>
    </source>
</evidence>
<dbReference type="GO" id="GO:0042834">
    <property type="term" value="F:peptidoglycan binding"/>
    <property type="evidence" value="ECO:0007669"/>
    <property type="project" value="InterPro"/>
</dbReference>
<feature type="transmembrane region" description="Helical" evidence="2">
    <location>
        <begin position="36"/>
        <end position="59"/>
    </location>
</feature>
<feature type="region of interest" description="Disordered" evidence="1">
    <location>
        <begin position="1"/>
        <end position="24"/>
    </location>
</feature>
<dbReference type="Pfam" id="PF05036">
    <property type="entry name" value="SPOR"/>
    <property type="match status" value="1"/>
</dbReference>
<keyword evidence="2" id="KW-0472">Membrane</keyword>
<dbReference type="InterPro" id="IPR052521">
    <property type="entry name" value="Cell_div_SPOR-domain"/>
</dbReference>
<sequence length="229" mass="25056">MAGDLRHGYGGSHKKPYQRKSQQVAEESSAGSSVRLVWVAATFLALGLVLGYFVVYHFATEGVGTRQEAQAKASVEEIKTPDVAQAKEVVAEPEEASPQQPLNVVAITPATASAKTAQPLEYSFYHGLSETEVLVDAEPIPVTLPVPYYIQAGTFGSAEQAQKEKARLARMGQAVEVSIYQGKKLYYRLRMGPFDDRLELNKKRNELNRLGVDTLLVKSSLKTVAKSEN</sequence>
<keyword evidence="2" id="KW-0812">Transmembrane</keyword>
<evidence type="ECO:0000259" key="3">
    <source>
        <dbReference type="PROSITE" id="PS51724"/>
    </source>
</evidence>